<comment type="caution">
    <text evidence="1">The sequence shown here is derived from an EMBL/GenBank/DDBJ whole genome shotgun (WGS) entry which is preliminary data.</text>
</comment>
<dbReference type="KEGG" id="egl:EGR_07516"/>
<keyword evidence="2" id="KW-1185">Reference proteome</keyword>
<protein>
    <submittedName>
        <fullName evidence="1">Uncharacterized protein</fullName>
    </submittedName>
</protein>
<dbReference type="GeneID" id="36343231"/>
<dbReference type="AlphaFoldDB" id="W6U9F2"/>
<dbReference type="Proteomes" id="UP000019149">
    <property type="component" value="Unassembled WGS sequence"/>
</dbReference>
<gene>
    <name evidence="1" type="ORF">EGR_07516</name>
</gene>
<sequence length="136" mass="15130">MNLSGWFTVSVASVVNSQPGDWAICRRNVNQAGFRLGSGSLSAATNVAPGRLPLMRQVITLGQKVNRRRTEGIGATGMVPKPRRWTKSNSSALLLSRDQSKEPNNQSITVLRNTDYLLYTLPPPFLENKIRFIYQL</sequence>
<reference evidence="1 2" key="1">
    <citation type="journal article" date="2013" name="Nat. Genet.">
        <title>The genome of the hydatid tapeworm Echinococcus granulosus.</title>
        <authorList>
            <person name="Zheng H."/>
            <person name="Zhang W."/>
            <person name="Zhang L."/>
            <person name="Zhang Z."/>
            <person name="Li J."/>
            <person name="Lu G."/>
            <person name="Zhu Y."/>
            <person name="Wang Y."/>
            <person name="Huang Y."/>
            <person name="Liu J."/>
            <person name="Kang H."/>
            <person name="Chen J."/>
            <person name="Wang L."/>
            <person name="Chen A."/>
            <person name="Yu S."/>
            <person name="Gao Z."/>
            <person name="Jin L."/>
            <person name="Gu W."/>
            <person name="Wang Z."/>
            <person name="Zhao L."/>
            <person name="Shi B."/>
            <person name="Wen H."/>
            <person name="Lin R."/>
            <person name="Jones M.K."/>
            <person name="Brejova B."/>
            <person name="Vinar T."/>
            <person name="Zhao G."/>
            <person name="McManus D.P."/>
            <person name="Chen Z."/>
            <person name="Zhou Y."/>
            <person name="Wang S."/>
        </authorList>
    </citation>
    <scope>NUCLEOTIDE SEQUENCE [LARGE SCALE GENOMIC DNA]</scope>
</reference>
<evidence type="ECO:0000313" key="2">
    <source>
        <dbReference type="Proteomes" id="UP000019149"/>
    </source>
</evidence>
<dbReference type="RefSeq" id="XP_024348836.1">
    <property type="nucleotide sequence ID" value="XM_024496765.1"/>
</dbReference>
<dbReference type="EMBL" id="APAU02000079">
    <property type="protein sequence ID" value="EUB57640.1"/>
    <property type="molecule type" value="Genomic_DNA"/>
</dbReference>
<dbReference type="CTD" id="36343231"/>
<organism evidence="1 2">
    <name type="scientific">Echinococcus granulosus</name>
    <name type="common">Hydatid tapeworm</name>
    <dbReference type="NCBI Taxonomy" id="6210"/>
    <lineage>
        <taxon>Eukaryota</taxon>
        <taxon>Metazoa</taxon>
        <taxon>Spiralia</taxon>
        <taxon>Lophotrochozoa</taxon>
        <taxon>Platyhelminthes</taxon>
        <taxon>Cestoda</taxon>
        <taxon>Eucestoda</taxon>
        <taxon>Cyclophyllidea</taxon>
        <taxon>Taeniidae</taxon>
        <taxon>Echinococcus</taxon>
        <taxon>Echinococcus granulosus group</taxon>
    </lineage>
</organism>
<name>W6U9F2_ECHGR</name>
<proteinExistence type="predicted"/>
<evidence type="ECO:0000313" key="1">
    <source>
        <dbReference type="EMBL" id="EUB57640.1"/>
    </source>
</evidence>
<accession>W6U9F2</accession>